<evidence type="ECO:0000313" key="5">
    <source>
        <dbReference type="EMBL" id="KPL74118.1"/>
    </source>
</evidence>
<dbReference type="GO" id="GO:0043709">
    <property type="term" value="P:cell adhesion involved in single-species biofilm formation"/>
    <property type="evidence" value="ECO:0007669"/>
    <property type="project" value="TreeGrafter"/>
</dbReference>
<feature type="domain" description="GGDEF" evidence="4">
    <location>
        <begin position="586"/>
        <end position="720"/>
    </location>
</feature>
<dbReference type="STRING" id="1134406.ADN00_14035"/>
<evidence type="ECO:0008006" key="7">
    <source>
        <dbReference type="Google" id="ProtNLM"/>
    </source>
</evidence>
<comment type="caution">
    <text evidence="5">The sequence shown here is derived from an EMBL/GenBank/DDBJ whole genome shotgun (WGS) entry which is preliminary data.</text>
</comment>
<dbReference type="InterPro" id="IPR029016">
    <property type="entry name" value="GAF-like_dom_sf"/>
</dbReference>
<dbReference type="InterPro" id="IPR013655">
    <property type="entry name" value="PAS_fold_3"/>
</dbReference>
<dbReference type="GO" id="GO:0005886">
    <property type="term" value="C:plasma membrane"/>
    <property type="evidence" value="ECO:0007669"/>
    <property type="project" value="TreeGrafter"/>
</dbReference>
<feature type="domain" description="PAC" evidence="3">
    <location>
        <begin position="325"/>
        <end position="377"/>
    </location>
</feature>
<gene>
    <name evidence="5" type="ORF">ADN00_14035</name>
</gene>
<evidence type="ECO:0000256" key="1">
    <source>
        <dbReference type="SAM" id="Coils"/>
    </source>
</evidence>
<keyword evidence="1" id="KW-0175">Coiled coil</keyword>
<dbReference type="InterPro" id="IPR043128">
    <property type="entry name" value="Rev_trsase/Diguanyl_cyclase"/>
</dbReference>
<dbReference type="PROSITE" id="PS50113">
    <property type="entry name" value="PAC"/>
    <property type="match status" value="2"/>
</dbReference>
<proteinExistence type="predicted"/>
<evidence type="ECO:0000259" key="3">
    <source>
        <dbReference type="PROSITE" id="PS50113"/>
    </source>
</evidence>
<protein>
    <recommendedName>
        <fullName evidence="7">Diguanylate cyclase</fullName>
    </recommendedName>
</protein>
<sequence length="723" mass="83094">MGEDQTNRNEHPDFAVLADFLASFADLVDSPLILVDEKNNLRFASTRAESLLCLPTEETASVTFQNLMNVVDLGVIQVRSCAGEKRFRYHELPVKWGDASARLLALRPEGSEGDSSHASRDDFNFLLSFLNSSVAIGSIQKEGPFSLIYISPPIQEITGYRFEQFLADANLWFNMTYMEDRTRLLNYWDEMYSMQDQQTHVLEYRILRSDDQIRWVEDNQTCRFLPSGERRFYSFLTDISERKHAEEEREQTEERYRLLTETVSDVVSLLDNNGYLIYISPSVEKVLGYRPEELTGTSWLDCMHPEDREKLMRENGPSLLEREEHIFEWRGRCKDGNYLWVETRSRVIWNGGGKMRGWVCSMREIDSHKKIEKALTETNRRLQESINELEQRNIEAILINEIGEKFQTCHSQEEVFDTLQEYIPKLIKGGRGALYIGQNGSGLFDRQAMWGESKMESPVLTPEFCWSLSRGQVFRVRDGRSPMVCRNLEESYSGMRIAPCLCAPIIVQRETLGVITFKEWQSPSFERVEQLAVTLAEKVGMALMNIRLRETLRMQSLRDALTGLFNRRYLDETLERELHRALRAKQTICVVMIDIDHFKKYNDTYGHDAGDALLQLFGKFLQEHVRGSDIACRYGGEEFVVVMPDTALDDSRKRAEQLRVGLKNLTLIYQGKQLEGITVSVGIAVFPEHGLTLRSLLKAADVALYSAKNQGRDCVAVALGKSN</sequence>
<dbReference type="InterPro" id="IPR003018">
    <property type="entry name" value="GAF"/>
</dbReference>
<dbReference type="Pfam" id="PF01590">
    <property type="entry name" value="GAF"/>
    <property type="match status" value="1"/>
</dbReference>
<dbReference type="OrthoDB" id="138436at2"/>
<dbReference type="SUPFAM" id="SSF55785">
    <property type="entry name" value="PYP-like sensor domain (PAS domain)"/>
    <property type="match status" value="2"/>
</dbReference>
<dbReference type="InterPro" id="IPR000160">
    <property type="entry name" value="GGDEF_dom"/>
</dbReference>
<reference evidence="5 6" key="1">
    <citation type="submission" date="2015-07" db="EMBL/GenBank/DDBJ databases">
        <title>Genome sequence of Ornatilinea apprima DSM 23815.</title>
        <authorList>
            <person name="Hemp J."/>
            <person name="Ward L.M."/>
            <person name="Pace L.A."/>
            <person name="Fischer W.W."/>
        </authorList>
    </citation>
    <scope>NUCLEOTIDE SEQUENCE [LARGE SCALE GENOMIC DNA]</scope>
    <source>
        <strain evidence="5 6">P3M-1</strain>
    </source>
</reference>
<dbReference type="CDD" id="cd00130">
    <property type="entry name" value="PAS"/>
    <property type="match status" value="1"/>
</dbReference>
<dbReference type="PROSITE" id="PS50112">
    <property type="entry name" value="PAS"/>
    <property type="match status" value="1"/>
</dbReference>
<dbReference type="SUPFAM" id="SSF55781">
    <property type="entry name" value="GAF domain-like"/>
    <property type="match status" value="1"/>
</dbReference>
<evidence type="ECO:0000259" key="2">
    <source>
        <dbReference type="PROSITE" id="PS50112"/>
    </source>
</evidence>
<dbReference type="SMART" id="SM00267">
    <property type="entry name" value="GGDEF"/>
    <property type="match status" value="1"/>
</dbReference>
<evidence type="ECO:0000313" key="6">
    <source>
        <dbReference type="Proteomes" id="UP000050417"/>
    </source>
</evidence>
<dbReference type="NCBIfam" id="TIGR00254">
    <property type="entry name" value="GGDEF"/>
    <property type="match status" value="1"/>
</dbReference>
<dbReference type="FunFam" id="3.30.70.270:FF:000001">
    <property type="entry name" value="Diguanylate cyclase domain protein"/>
    <property type="match status" value="1"/>
</dbReference>
<dbReference type="PANTHER" id="PTHR45138:SF9">
    <property type="entry name" value="DIGUANYLATE CYCLASE DGCM-RELATED"/>
    <property type="match status" value="1"/>
</dbReference>
<dbReference type="EMBL" id="LGCL01000033">
    <property type="protein sequence ID" value="KPL74118.1"/>
    <property type="molecule type" value="Genomic_DNA"/>
</dbReference>
<dbReference type="InterPro" id="IPR050469">
    <property type="entry name" value="Diguanylate_Cyclase"/>
</dbReference>
<dbReference type="RefSeq" id="WP_075063656.1">
    <property type="nucleotide sequence ID" value="NZ_LGCL01000033.1"/>
</dbReference>
<dbReference type="PANTHER" id="PTHR45138">
    <property type="entry name" value="REGULATORY COMPONENTS OF SENSORY TRANSDUCTION SYSTEM"/>
    <property type="match status" value="1"/>
</dbReference>
<dbReference type="InterPro" id="IPR035965">
    <property type="entry name" value="PAS-like_dom_sf"/>
</dbReference>
<dbReference type="Pfam" id="PF08447">
    <property type="entry name" value="PAS_3"/>
    <property type="match status" value="2"/>
</dbReference>
<dbReference type="PATRIC" id="fig|1134406.4.peg.1907"/>
<dbReference type="Gene3D" id="3.30.450.20">
    <property type="entry name" value="PAS domain"/>
    <property type="match status" value="2"/>
</dbReference>
<organism evidence="5 6">
    <name type="scientific">Ornatilinea apprima</name>
    <dbReference type="NCBI Taxonomy" id="1134406"/>
    <lineage>
        <taxon>Bacteria</taxon>
        <taxon>Bacillati</taxon>
        <taxon>Chloroflexota</taxon>
        <taxon>Anaerolineae</taxon>
        <taxon>Anaerolineales</taxon>
        <taxon>Anaerolineaceae</taxon>
        <taxon>Ornatilinea</taxon>
    </lineage>
</organism>
<dbReference type="PROSITE" id="PS50887">
    <property type="entry name" value="GGDEF"/>
    <property type="match status" value="1"/>
</dbReference>
<dbReference type="NCBIfam" id="TIGR00229">
    <property type="entry name" value="sensory_box"/>
    <property type="match status" value="2"/>
</dbReference>
<dbReference type="GO" id="GO:0052621">
    <property type="term" value="F:diguanylate cyclase activity"/>
    <property type="evidence" value="ECO:0007669"/>
    <property type="project" value="TreeGrafter"/>
</dbReference>
<feature type="coiled-coil region" evidence="1">
    <location>
        <begin position="368"/>
        <end position="399"/>
    </location>
</feature>
<dbReference type="InterPro" id="IPR001610">
    <property type="entry name" value="PAC"/>
</dbReference>
<dbReference type="AlphaFoldDB" id="A0A0P6XFX9"/>
<dbReference type="SMART" id="SM00091">
    <property type="entry name" value="PAS"/>
    <property type="match status" value="2"/>
</dbReference>
<dbReference type="SMART" id="SM00086">
    <property type="entry name" value="PAC"/>
    <property type="match status" value="2"/>
</dbReference>
<dbReference type="CDD" id="cd01949">
    <property type="entry name" value="GGDEF"/>
    <property type="match status" value="1"/>
</dbReference>
<dbReference type="SMART" id="SM00065">
    <property type="entry name" value="GAF"/>
    <property type="match status" value="1"/>
</dbReference>
<dbReference type="InterPro" id="IPR000014">
    <property type="entry name" value="PAS"/>
</dbReference>
<feature type="domain" description="PAC" evidence="3">
    <location>
        <begin position="200"/>
        <end position="251"/>
    </location>
</feature>
<accession>A0A0P6XFX9</accession>
<dbReference type="Proteomes" id="UP000050417">
    <property type="component" value="Unassembled WGS sequence"/>
</dbReference>
<dbReference type="InterPro" id="IPR000700">
    <property type="entry name" value="PAS-assoc_C"/>
</dbReference>
<keyword evidence="6" id="KW-1185">Reference proteome</keyword>
<dbReference type="InterPro" id="IPR029787">
    <property type="entry name" value="Nucleotide_cyclase"/>
</dbReference>
<dbReference type="SUPFAM" id="SSF55073">
    <property type="entry name" value="Nucleotide cyclase"/>
    <property type="match status" value="1"/>
</dbReference>
<dbReference type="Gene3D" id="3.30.450.40">
    <property type="match status" value="1"/>
</dbReference>
<evidence type="ECO:0000259" key="4">
    <source>
        <dbReference type="PROSITE" id="PS50887"/>
    </source>
</evidence>
<dbReference type="GO" id="GO:1902201">
    <property type="term" value="P:negative regulation of bacterial-type flagellum-dependent cell motility"/>
    <property type="evidence" value="ECO:0007669"/>
    <property type="project" value="TreeGrafter"/>
</dbReference>
<dbReference type="Gene3D" id="3.30.70.270">
    <property type="match status" value="1"/>
</dbReference>
<name>A0A0P6XFX9_9CHLR</name>
<feature type="domain" description="PAS" evidence="2">
    <location>
        <begin position="252"/>
        <end position="323"/>
    </location>
</feature>
<dbReference type="Pfam" id="PF00990">
    <property type="entry name" value="GGDEF"/>
    <property type="match status" value="1"/>
</dbReference>